<evidence type="ECO:0000313" key="1">
    <source>
        <dbReference type="EMBL" id="QSE96897.1"/>
    </source>
</evidence>
<accession>A0A975A0W2</accession>
<dbReference type="Pfam" id="PF13585">
    <property type="entry name" value="CHU_C"/>
    <property type="match status" value="1"/>
</dbReference>
<gene>
    <name evidence="1" type="ORF">JR347_15045</name>
</gene>
<dbReference type="RefSeq" id="WP_205721411.1">
    <property type="nucleotide sequence ID" value="NZ_CP070608.1"/>
</dbReference>
<dbReference type="KEGG" id="fuv:JR347_15045"/>
<dbReference type="EMBL" id="CP070608">
    <property type="protein sequence ID" value="QSE96897.1"/>
    <property type="molecule type" value="Genomic_DNA"/>
</dbReference>
<reference evidence="1" key="1">
    <citation type="submission" date="2021-02" db="EMBL/GenBank/DDBJ databases">
        <title>Fulvivirga sp. S481 isolated from sea water.</title>
        <authorList>
            <person name="Bae S.S."/>
            <person name="Baek K."/>
        </authorList>
    </citation>
    <scope>NUCLEOTIDE SEQUENCE</scope>
    <source>
        <strain evidence="1">S481</strain>
    </source>
</reference>
<dbReference type="InterPro" id="IPR013783">
    <property type="entry name" value="Ig-like_fold"/>
</dbReference>
<protein>
    <submittedName>
        <fullName evidence="1">Gliding motility-associated C-terminal domain-containing protein</fullName>
    </submittedName>
</protein>
<dbReference type="Proteomes" id="UP000662783">
    <property type="component" value="Chromosome"/>
</dbReference>
<proteinExistence type="predicted"/>
<sequence>MIKLLFKSINLLHSKVLLVATLLLFIALGDSYAQCPVNSITVTPTPVTCNGFNDGQMTIVVDNPNGYAGNYTYRITDFINGGDIDSAPTTASSFTFTGLIPSTYTARVINLDAPCTSLILFDFRTVTEPDELLISVDDITPACTAGTGEIQISTTGGNGGNSFAWTGPTAIGDTDNPTGLDAGVYEVTVTDSEGCQAIESNIVVSVASVPDASGTPPLSCDGTIGLVGSVPLSTETGEWSVVAGSGVIASPNSPNTTATGLSVGTNTFRWTITDDNMVCPGVFDDVDVVWNNLQLTPTADVALDCNGDSDASGTFTASGGTAPYGFTIDSNTATATTSTTATTLDFTGGSVGEVTVTVTDADGCTDQATITITEPAVLVLTPTADVALDCNGDSDAAGTFTASGGTAPYGFTIDSNTATATTSTTATTLDFTGGSVGEVTVTVTDANGCTDQATITITEPATATTLTPTADVVLDCAGDADATGTFTASGGTAPYGFTIDSNTATATTSTTATTLDFTGGSAGEVTVTVTDANGCTDQATITITAPPSLVLTPTADVALDCNGDSDAAGTFTASGGTAPYGFTIDSNTATATTSTTATTLDFTGGSVGEVTVTVTDANGCTDQATITITEPAVLVLTPTADVALDCNGDSDAAGTFTASGGTAPYGFTIDSNTATATTSTTATTLDFTGGSVGEVTVTVTDANGCTDQATITITEPATATTLTPTADVVLDCAGDADATGTFTASGGTAPYGFTIDSNTATATTSTTATTLDFTGGSVGEVTVTVTDANGCTDQATITITAPPSLVLTPTADVALDCNGDSDAAGTFTASGGTAPYGFTIDSNTATATTSTTATTLDFTGGSVGEVTVTVTDANGCTDQATITITEPAVLVLTPTADVALDCNGDSDAAGTFTASGGTAPYGFTIDSNTATATTSTTATTLDFTGGSVGEVTVTVTDANGCTDQATITITEPAVLVLTPTADVALDCNGDSDAAGTFTASGGTAPYGFTIDSNTATATTSTTATTLDFTGGSVGEVTVTVTDANGCTDQATITITAPPSLVLTPTADVALDCNGDSDAAGTFTASGGTAPYGFTIDSNTATATTSTTATTLDFTGGSVGEVTVTVTDANGCTDQATITITEPAVLVLTPTADVALDCNGDSDAAGTFTASGGTAPYGFTIDSNTATATTSTTATTLDFTGGSVGEVTVTVTDANGCTDQATITITEPATATTLTPTADVVLDCAGDADATGTFTASGGTAPYGFTIDSNTATATTSTTATTLDFTGGSAGEVTVTVTDANGCTDQATITITAPPSLVLTPTADVALDCNGDSDAAGTFTASGGTAPYGFTIDSNTATATTSTTATTLDFTGGSVGEVTVTVTDANGCTDQATITITEPAVLVLTPTADVALDCNGDSDAAGTFTASGGTAPYGFTIDSNTATATTSTTATTLDFTGGSVGEVTVTVTDANGCTDQATITITEPTALVINATPNNPASCGVSTGSILLSGLTPSTNFDVNFLDDGTPDTRTGTSNVSGEFNIGGLDAGSYTNITVTDQGTGCSSNTLNGPFSLSDPGAITLSIFNQSNPSTCGGDEGSIVLVGFNASTDYELTYFDDGIQVDESITSTPGGEFTIISLNAGSYTNFVVTDVVSGCTSNTVAGPITLSDPGGETITGASGNNPTNCGLDDGEIQLTGLTASSDFSVDFEVNGAPTNEPLLTSDGAGNLIIPGLVAGSYNNFTVTGTDNCISNTLNSTVVLVDPGSVTIVIGTLSNPNSCGGTDGSIEITGLANSTAYDVNFNDDGNPISLTGEVSTPTGEIVINGLNAGSYTDIRVTESGCTSNTLNGPFDLVDPTPVTIAHVGNNDPATCGDSDGSIVINGLANNTLYDVNYNLNSNPEAPVSISSNGIGELTIPGLIAGSYSDITVTESNCTSDPLIGPFTLSDPGSVTIAINGSTNPSTCGGDEGEIVLSGLDISTLYNVTYNFNGGAEGPFGITSDAGGLLLIDGLFAGNYTDIQVEEGGCSSAPIVGPTLVDPTIPTISVDNVTQPTDCGDDGTIELSFTGVADNAAATIDFDGGSFTNVNITGGTATISAAAGAYNDLSITENGCVSVDNPAAVLTEPALPTIAAVGISPVTCGGDGSIDFTFTNVPDNTYTITYATGSFTGVNVVSNAATVVAPVGTYTDLRISVGACTSTEDSEIIITDPVPTIAVASVVDPTDCGGNGTINLTFTGVPDNTYDINYADGTFSGVVVSSNAASINAPAGTYTDLNITVATCTSVDDPDATLTDPAPTITVDTQTDATGCGTSDGEIAITINGGSGNYSFDWTGPNGFTSTSEDISGLEGGDYDVLVTDDDTGCTVSDTYTINEPLNFTVAVASTNITSCGANDGSIDLTLTGQGPNTDVDWVGPNGFVGTGVSINGLEQGDYTYTITDNDSGCSDSDVVTITEPVDFTLAVVSSDVTVCGNDDGLIDLTVTGGSGDFTFAWDGPGSFTADTEDLTNLSNQGTYTVTVTDNVSGCSASESAVISLPPGCAVDCAVFTTINEVTGATTLPTCQNPEAGSITYEIDGGSGTYAVTLIDITDNTYSRFSQDNDGDVTVSNLRAGSYYVIVEDVVSGDICDGRTTTPERIVAISTETTVTADLVGTSNVECFGESTGSIEIENLIGSTTGDYFYSINGGDWVELNALVIPNASDPNGLTEGNNLIRLGEIENDPCPQRFENILIGSNTPEIDVNFSITDLEGCDSGDGAIEVTAAGGSGGDFTFAFVISGNTVVDGQFSDTNSLSSLDAGDYDVYVRDANGCTVMETVAVSSPGQINLSQLNTSSANCSNPSAGRITMRVDFANSPPPPYIVTIVDANDPANIIYENNDGWDGDDITGLFPRSNETGLVSGDYTVIVSSETEGVCSLESNFSIIGGPIPVSFDYELQQRCLNTTKEYVNELVLTGITGELGTDYTLFVFNDQQQVVDQVPLTLTIGDEIRVTERSFLQTPDRIFRLRLSQTQTICVDPIIFDHPNSLEIPDVVAPLNVTIDNISSSFPDNTTGGFSITGVSGGVEPYEAVLEGDADGFFGLGPDEIPFDPFNNNYLLDYEGLGIGNYDLFVTDALGCEIELDIEIPRDSTVIIPNVFTPNGDGVNDTFRMINIDQGNTQLIINNRWGKTVFSSDSYGGTTEADFWSGGDTPDGIYFYKVESNGQAYTGWVEIIRGNSP</sequence>
<name>A0A975A0W2_9BACT</name>
<dbReference type="Pfam" id="PF13573">
    <property type="entry name" value="SprB"/>
    <property type="match status" value="3"/>
</dbReference>
<evidence type="ECO:0000313" key="2">
    <source>
        <dbReference type="Proteomes" id="UP000662783"/>
    </source>
</evidence>
<organism evidence="1 2">
    <name type="scientific">Fulvivirga lutea</name>
    <dbReference type="NCBI Taxonomy" id="2810512"/>
    <lineage>
        <taxon>Bacteria</taxon>
        <taxon>Pseudomonadati</taxon>
        <taxon>Bacteroidota</taxon>
        <taxon>Cytophagia</taxon>
        <taxon>Cytophagales</taxon>
        <taxon>Fulvivirgaceae</taxon>
        <taxon>Fulvivirga</taxon>
    </lineage>
</organism>
<dbReference type="Gene3D" id="2.60.40.10">
    <property type="entry name" value="Immunoglobulins"/>
    <property type="match status" value="2"/>
</dbReference>
<dbReference type="InterPro" id="IPR025667">
    <property type="entry name" value="SprB_repeat"/>
</dbReference>
<keyword evidence="2" id="KW-1185">Reference proteome</keyword>